<sequence>MKIEAAETLRIQIPLVHPFRTVHSEQATRELLLLHITTDVGDGWGECSAFPTPGYSLETLDSAQSALEGLFLPALAAREIGEWREVRDLLVGWEQSPGATHAIETAVADAGLTAIGRSLSDDLGGTPSLIPVGVVAGFEPDIETLVRVVAGYLADGYERVKVKIRPGWDLDPLQAIRSAFPSLALQVDANGSYSAADIEWLCALDAVELLMIEQPFPADDLEAHVKLAQVSATPVCLDESITSSASARRAIEMGACSIVSVKPSMVGGLREAVAIHDLCLDAGIDLWCGGMLESGIGRAAAVALASLPGFTLAADLSASDRYFARDITEPFLLEGSALRVPNGPGIGVHVDDGALLELGAVHRSIDL</sequence>
<dbReference type="InterPro" id="IPR029065">
    <property type="entry name" value="Enolase_C-like"/>
</dbReference>
<reference evidence="7" key="1">
    <citation type="submission" date="2020-05" db="EMBL/GenBank/DDBJ databases">
        <authorList>
            <person name="Chiriac C."/>
            <person name="Salcher M."/>
            <person name="Ghai R."/>
            <person name="Kavagutti S V."/>
        </authorList>
    </citation>
    <scope>NUCLEOTIDE SEQUENCE</scope>
</reference>
<dbReference type="EC" id="4.2.1.113" evidence="5"/>
<organism evidence="7">
    <name type="scientific">freshwater metagenome</name>
    <dbReference type="NCBI Taxonomy" id="449393"/>
    <lineage>
        <taxon>unclassified sequences</taxon>
        <taxon>metagenomes</taxon>
        <taxon>ecological metagenomes</taxon>
    </lineage>
</organism>
<dbReference type="NCBIfam" id="TIGR01928">
    <property type="entry name" value="menC_lowGC_arch"/>
    <property type="match status" value="1"/>
</dbReference>
<comment type="cofactor">
    <cofactor evidence="1">
        <name>a divalent metal cation</name>
        <dbReference type="ChEBI" id="CHEBI:60240"/>
    </cofactor>
</comment>
<dbReference type="SFLD" id="SFLDS00001">
    <property type="entry name" value="Enolase"/>
    <property type="match status" value="1"/>
</dbReference>
<dbReference type="InterPro" id="IPR036849">
    <property type="entry name" value="Enolase-like_C_sf"/>
</dbReference>
<keyword evidence="4" id="KW-0456">Lyase</keyword>
<dbReference type="SFLD" id="SFLDF00009">
    <property type="entry name" value="o-succinylbenzoate_synthase"/>
    <property type="match status" value="1"/>
</dbReference>
<dbReference type="Pfam" id="PF13378">
    <property type="entry name" value="MR_MLE_C"/>
    <property type="match status" value="1"/>
</dbReference>
<accession>A0A6J7DK33</accession>
<dbReference type="InterPro" id="IPR010197">
    <property type="entry name" value="OSBS/NAAAR"/>
</dbReference>
<name>A0A6J7DK33_9ZZZZ</name>
<dbReference type="PANTHER" id="PTHR48073:SF5">
    <property type="entry name" value="O-SUCCINYLBENZOATE SYNTHASE"/>
    <property type="match status" value="1"/>
</dbReference>
<evidence type="ECO:0000256" key="2">
    <source>
        <dbReference type="ARBA" id="ARBA00022723"/>
    </source>
</evidence>
<dbReference type="InterPro" id="IPR029017">
    <property type="entry name" value="Enolase-like_N"/>
</dbReference>
<dbReference type="GO" id="GO:0043748">
    <property type="term" value="F:O-succinylbenzoate synthase activity"/>
    <property type="evidence" value="ECO:0007669"/>
    <property type="project" value="UniProtKB-EC"/>
</dbReference>
<evidence type="ECO:0000259" key="6">
    <source>
        <dbReference type="SMART" id="SM00922"/>
    </source>
</evidence>
<gene>
    <name evidence="7" type="ORF">UFOPK3317_00830</name>
</gene>
<dbReference type="InterPro" id="IPR013342">
    <property type="entry name" value="Mandelate_racemase_C"/>
</dbReference>
<dbReference type="EMBL" id="CAFBLK010000129">
    <property type="protein sequence ID" value="CAB4869708.1"/>
    <property type="molecule type" value="Genomic_DNA"/>
</dbReference>
<evidence type="ECO:0000256" key="5">
    <source>
        <dbReference type="ARBA" id="ARBA00029491"/>
    </source>
</evidence>
<keyword evidence="2" id="KW-0479">Metal-binding</keyword>
<dbReference type="Gene3D" id="3.30.390.10">
    <property type="entry name" value="Enolase-like, N-terminal domain"/>
    <property type="match status" value="1"/>
</dbReference>
<dbReference type="GO" id="GO:0046872">
    <property type="term" value="F:metal ion binding"/>
    <property type="evidence" value="ECO:0007669"/>
    <property type="project" value="UniProtKB-KW"/>
</dbReference>
<evidence type="ECO:0000256" key="3">
    <source>
        <dbReference type="ARBA" id="ARBA00022842"/>
    </source>
</evidence>
<dbReference type="SUPFAM" id="SSF54826">
    <property type="entry name" value="Enolase N-terminal domain-like"/>
    <property type="match status" value="1"/>
</dbReference>
<dbReference type="GO" id="GO:0009234">
    <property type="term" value="P:menaquinone biosynthetic process"/>
    <property type="evidence" value="ECO:0007669"/>
    <property type="project" value="InterPro"/>
</dbReference>
<evidence type="ECO:0000313" key="7">
    <source>
        <dbReference type="EMBL" id="CAB4869708.1"/>
    </source>
</evidence>
<keyword evidence="3" id="KW-0460">Magnesium</keyword>
<dbReference type="SMART" id="SM00922">
    <property type="entry name" value="MR_MLE"/>
    <property type="match status" value="1"/>
</dbReference>
<evidence type="ECO:0000256" key="1">
    <source>
        <dbReference type="ARBA" id="ARBA00001968"/>
    </source>
</evidence>
<dbReference type="Gene3D" id="3.20.20.120">
    <property type="entry name" value="Enolase-like C-terminal domain"/>
    <property type="match status" value="1"/>
</dbReference>
<feature type="domain" description="Mandelate racemase/muconate lactonizing enzyme C-terminal" evidence="6">
    <location>
        <begin position="142"/>
        <end position="234"/>
    </location>
</feature>
<evidence type="ECO:0000256" key="4">
    <source>
        <dbReference type="ARBA" id="ARBA00023239"/>
    </source>
</evidence>
<protein>
    <recommendedName>
        <fullName evidence="5">o-succinylbenzoate synthase</fullName>
        <ecNumber evidence="5">4.2.1.113</ecNumber>
    </recommendedName>
</protein>
<proteinExistence type="predicted"/>
<dbReference type="SUPFAM" id="SSF51604">
    <property type="entry name" value="Enolase C-terminal domain-like"/>
    <property type="match status" value="1"/>
</dbReference>
<dbReference type="SFLD" id="SFLDG00180">
    <property type="entry name" value="muconate_cycloisomerase"/>
    <property type="match status" value="1"/>
</dbReference>
<dbReference type="AlphaFoldDB" id="A0A6J7DK33"/>
<dbReference type="PANTHER" id="PTHR48073">
    <property type="entry name" value="O-SUCCINYLBENZOATE SYNTHASE-RELATED"/>
    <property type="match status" value="1"/>
</dbReference>